<feature type="region of interest" description="Disordered" evidence="1">
    <location>
        <begin position="1"/>
        <end position="97"/>
    </location>
</feature>
<gene>
    <name evidence="2" type="ORF">ANCCAN_16808</name>
</gene>
<feature type="compositionally biased region" description="Acidic residues" evidence="1">
    <location>
        <begin position="66"/>
        <end position="84"/>
    </location>
</feature>
<proteinExistence type="predicted"/>
<name>A0A368FYM2_ANCCA</name>
<feature type="compositionally biased region" description="Basic residues" evidence="1">
    <location>
        <begin position="51"/>
        <end position="60"/>
    </location>
</feature>
<accession>A0A368FYM2</accession>
<protein>
    <submittedName>
        <fullName evidence="2">Uncharacterized protein</fullName>
    </submittedName>
</protein>
<feature type="compositionally biased region" description="Polar residues" evidence="1">
    <location>
        <begin position="267"/>
        <end position="285"/>
    </location>
</feature>
<dbReference type="AlphaFoldDB" id="A0A368FYM2"/>
<feature type="compositionally biased region" description="Basic and acidic residues" evidence="1">
    <location>
        <begin position="1"/>
        <end position="12"/>
    </location>
</feature>
<evidence type="ECO:0000313" key="3">
    <source>
        <dbReference type="Proteomes" id="UP000252519"/>
    </source>
</evidence>
<organism evidence="2 3">
    <name type="scientific">Ancylostoma caninum</name>
    <name type="common">Dog hookworm</name>
    <dbReference type="NCBI Taxonomy" id="29170"/>
    <lineage>
        <taxon>Eukaryota</taxon>
        <taxon>Metazoa</taxon>
        <taxon>Ecdysozoa</taxon>
        <taxon>Nematoda</taxon>
        <taxon>Chromadorea</taxon>
        <taxon>Rhabditida</taxon>
        <taxon>Rhabditina</taxon>
        <taxon>Rhabditomorpha</taxon>
        <taxon>Strongyloidea</taxon>
        <taxon>Ancylostomatidae</taxon>
        <taxon>Ancylostomatinae</taxon>
        <taxon>Ancylostoma</taxon>
    </lineage>
</organism>
<feature type="compositionally biased region" description="Basic residues" evidence="1">
    <location>
        <begin position="310"/>
        <end position="323"/>
    </location>
</feature>
<comment type="caution">
    <text evidence="2">The sequence shown here is derived from an EMBL/GenBank/DDBJ whole genome shotgun (WGS) entry which is preliminary data.</text>
</comment>
<feature type="compositionally biased region" description="Basic and acidic residues" evidence="1">
    <location>
        <begin position="38"/>
        <end position="50"/>
    </location>
</feature>
<reference evidence="2 3" key="1">
    <citation type="submission" date="2014-10" db="EMBL/GenBank/DDBJ databases">
        <title>Draft genome of the hookworm Ancylostoma caninum.</title>
        <authorList>
            <person name="Mitreva M."/>
        </authorList>
    </citation>
    <scope>NUCLEOTIDE SEQUENCE [LARGE SCALE GENOMIC DNA]</scope>
    <source>
        <strain evidence="2 3">Baltimore</strain>
    </source>
</reference>
<evidence type="ECO:0000313" key="2">
    <source>
        <dbReference type="EMBL" id="RCN37291.1"/>
    </source>
</evidence>
<feature type="compositionally biased region" description="Acidic residues" evidence="1">
    <location>
        <begin position="20"/>
        <end position="37"/>
    </location>
</feature>
<feature type="compositionally biased region" description="Basic residues" evidence="1">
    <location>
        <begin position="447"/>
        <end position="463"/>
    </location>
</feature>
<evidence type="ECO:0000256" key="1">
    <source>
        <dbReference type="SAM" id="MobiDB-lite"/>
    </source>
</evidence>
<feature type="compositionally biased region" description="Polar residues" evidence="1">
    <location>
        <begin position="355"/>
        <end position="366"/>
    </location>
</feature>
<feature type="compositionally biased region" description="Low complexity" evidence="1">
    <location>
        <begin position="215"/>
        <end position="225"/>
    </location>
</feature>
<feature type="compositionally biased region" description="Basic and acidic residues" evidence="1">
    <location>
        <begin position="391"/>
        <end position="402"/>
    </location>
</feature>
<dbReference type="Proteomes" id="UP000252519">
    <property type="component" value="Unassembled WGS sequence"/>
</dbReference>
<sequence length="463" mass="50090">ERVGLTDQEVQRYVDSSYFQEEEEGEDVSDNSEDLVEEASKIIHEMEKEKKSKRKRKTRRPPSDLSDSEQSDSNADEVADDEPNQIELRKKKPKELSAKAQALLDETIGKSLSAKAKALLDQTLGKSLSAKAQALFNETTGKSKGGEDQRNEDGNEDTEDLPQTSFDGYEEEDDGIGSPITIDSDVELVQSSKLLVRSRHAPQIKVTSEPIAGRSSAPSTPSATAEDVTQDMPSPSANPEPDGNSPSASPEPSNADNSAENDRGNHDLTNGNDVFTQSDEPNPSISPCDAHYLAKPAMTPIPSQTDLSRPRRSGRGKPARKPILRSSLMKKPPNCVKPSKGDKGGATPCPDKETTLGSTVEQTSISAPRERTRRRSEKSAEQSIRSPVLGDKGEEGTAHEPTPDEGGMSSNNDGESAGDVIVEESTSVKVTRSKRSVSPPEDVVLKRPARPKRLCVKRGRGGR</sequence>
<keyword evidence="3" id="KW-1185">Reference proteome</keyword>
<dbReference type="OrthoDB" id="5910743at2759"/>
<feature type="region of interest" description="Disordered" evidence="1">
    <location>
        <begin position="136"/>
        <end position="463"/>
    </location>
</feature>
<dbReference type="EMBL" id="JOJR01000481">
    <property type="protein sequence ID" value="RCN37291.1"/>
    <property type="molecule type" value="Genomic_DNA"/>
</dbReference>
<feature type="non-terminal residue" evidence="2">
    <location>
        <position position="1"/>
    </location>
</feature>
<feature type="compositionally biased region" description="Basic and acidic residues" evidence="1">
    <location>
        <begin position="144"/>
        <end position="153"/>
    </location>
</feature>
<feature type="compositionally biased region" description="Low complexity" evidence="1">
    <location>
        <begin position="244"/>
        <end position="258"/>
    </location>
</feature>